<sequence length="255" mass="28724">MKFSDLKSLSDVMTALPDEKSAANLLFNEGLIKNNVNCSKCGNPMQLRSRANGYEVSPSQKEINWFILIFCGGAEVPRAKIAPVKAIKVIVLWKQKYSAKQISKEVGISEQTVCDWRNFLREICTSIELSYGKLGGIDRTTGRVAKILVPLLQASVDKNSIVYSDERKSYSQLKHYFSEHCTVCHKIQFVNIVGSRRVCTNGVEAMGSRLKAPFKSGKGTRQTLLDSYISEFFVRENEKDDFFSKVLDEMKSKVI</sequence>
<accession>A0AAE9D6I6</accession>
<dbReference type="AlphaFoldDB" id="A0AAE9D6I6"/>
<dbReference type="PANTHER" id="PTHR47163:SF2">
    <property type="entry name" value="SI:DKEY-17M8.2"/>
    <property type="match status" value="1"/>
</dbReference>
<dbReference type="InterPro" id="IPR053164">
    <property type="entry name" value="IS1016-like_transposase"/>
</dbReference>
<feature type="domain" description="ISXO2-like transposase" evidence="1">
    <location>
        <begin position="133"/>
        <end position="237"/>
    </location>
</feature>
<evidence type="ECO:0000313" key="2">
    <source>
        <dbReference type="EMBL" id="ULT94779.1"/>
    </source>
</evidence>
<dbReference type="InterPro" id="IPR024445">
    <property type="entry name" value="Tnp_ISXO2-like"/>
</dbReference>
<evidence type="ECO:0000259" key="1">
    <source>
        <dbReference type="SMART" id="SM01126"/>
    </source>
</evidence>
<dbReference type="Proteomes" id="UP000827892">
    <property type="component" value="Chromosome IV"/>
</dbReference>
<reference evidence="2 3" key="1">
    <citation type="submission" date="2022-05" db="EMBL/GenBank/DDBJ databases">
        <title>Chromosome-level reference genomes for two strains of Caenorhabditis briggsae: an improved platform for comparative genomics.</title>
        <authorList>
            <person name="Stevens L."/>
            <person name="Andersen E.C."/>
        </authorList>
    </citation>
    <scope>NUCLEOTIDE SEQUENCE [LARGE SCALE GENOMIC DNA]</scope>
    <source>
        <strain evidence="2">QX1410_ONT</strain>
        <tissue evidence="2">Whole-organism</tissue>
    </source>
</reference>
<dbReference type="EMBL" id="CP090894">
    <property type="protein sequence ID" value="ULT94779.1"/>
    <property type="molecule type" value="Genomic_DNA"/>
</dbReference>
<dbReference type="PANTHER" id="PTHR47163">
    <property type="entry name" value="DDE_TNP_IS1595 DOMAIN-CONTAINING PROTEIN"/>
    <property type="match status" value="1"/>
</dbReference>
<dbReference type="Pfam" id="PF12762">
    <property type="entry name" value="DDE_Tnp_IS1595"/>
    <property type="match status" value="1"/>
</dbReference>
<protein>
    <recommendedName>
        <fullName evidence="1">ISXO2-like transposase domain-containing protein</fullName>
    </recommendedName>
</protein>
<gene>
    <name evidence="2" type="ORF">L3Y34_003908</name>
</gene>
<organism evidence="2 3">
    <name type="scientific">Caenorhabditis briggsae</name>
    <dbReference type="NCBI Taxonomy" id="6238"/>
    <lineage>
        <taxon>Eukaryota</taxon>
        <taxon>Metazoa</taxon>
        <taxon>Ecdysozoa</taxon>
        <taxon>Nematoda</taxon>
        <taxon>Chromadorea</taxon>
        <taxon>Rhabditida</taxon>
        <taxon>Rhabditina</taxon>
        <taxon>Rhabditomorpha</taxon>
        <taxon>Rhabditoidea</taxon>
        <taxon>Rhabditidae</taxon>
        <taxon>Peloderinae</taxon>
        <taxon>Caenorhabditis</taxon>
    </lineage>
</organism>
<dbReference type="SMART" id="SM01126">
    <property type="entry name" value="DDE_Tnp_IS1595"/>
    <property type="match status" value="1"/>
</dbReference>
<proteinExistence type="predicted"/>
<dbReference type="Pfam" id="PF13384">
    <property type="entry name" value="HTH_23"/>
    <property type="match status" value="1"/>
</dbReference>
<evidence type="ECO:0000313" key="3">
    <source>
        <dbReference type="Proteomes" id="UP000827892"/>
    </source>
</evidence>
<name>A0AAE9D6I6_CAEBR</name>